<protein>
    <submittedName>
        <fullName evidence="1">Uncharacterized protein</fullName>
    </submittedName>
</protein>
<gene>
    <name evidence="1" type="ORF">FEV09_22760</name>
</gene>
<dbReference type="Proteomes" id="UP001152872">
    <property type="component" value="Unassembled WGS sequence"/>
</dbReference>
<name>A0A9X4MDF9_9CYAN</name>
<evidence type="ECO:0000313" key="2">
    <source>
        <dbReference type="Proteomes" id="UP001152872"/>
    </source>
</evidence>
<proteinExistence type="predicted"/>
<comment type="caution">
    <text evidence="1">The sequence shown here is derived from an EMBL/GenBank/DDBJ whole genome shotgun (WGS) entry which is preliminary data.</text>
</comment>
<dbReference type="RefSeq" id="WP_009629583.1">
    <property type="nucleotide sequence ID" value="NZ_VBTY01000340.1"/>
</dbReference>
<evidence type="ECO:0000313" key="1">
    <source>
        <dbReference type="EMBL" id="MDG3497357.1"/>
    </source>
</evidence>
<dbReference type="AlphaFoldDB" id="A0A9X4MDF9"/>
<feature type="non-terminal residue" evidence="1">
    <location>
        <position position="1043"/>
    </location>
</feature>
<sequence>MKLNGTIANILNFDASDIKYDHENTKVSIAKASITIPKLNDAKANVENARIDSNGLDWDKVTLSATQIALGSYVNINKPEAVISGAKDKYNSKFTGDFGVNLGSSELVKVNGSGKLTVLYQDGKWGSTHQDVKLNGAIANILNFDASDIKYDHENTKVSIAKASITIPKLNDAKANVENARIDSNGLDWDKVTLSATQIALGSYVNINKPEAVISGAKDKYNSKFTGDFGVNLGSSELVKVNGSGKLTILYQDGKWGSTHQDVKLNGAIANILNFDASDIKYDHENTKVSIAKASITIPKLNDAKATVKNARIDSNGLDWDKVTLSATQIALGSYVNINKPEAVISGAKDKYNSKFTGDFGVNLGSSELVKVNGSGKLTVLYQDGKWGSKHQDVKLNGTIANILNFDASDIKYDHENTKVSIAKASITIPKLNDAKANVENARIDSNGLDWDKATLSATQIALGSYVNISKPEAVISGAKDKYNSKFTGDFGVNLGSSELVKVNGSGKLTVLYQDGKWGSKHQDVKLNGTIANILNFDASDIKYDHENTKISIAKASITIPKLNDAKANVENARIDSNGLDWDKVTLSATQIALGSYVNINKPEAVISGAKDKYNSKFTGNFGVNLGSSELVKVNGSGKLTVLYQDGKWGSKHQDVKLNGAIANILNFDASDIKYDHENTKVSIAKASITIPKLNDAKANVENARIDSNGLDWDKATLSATQIALGSYVNINKPEAVISGAKDKYNSKFTGDFGVNLGSSELVKVNGSGKLTILYQDGKWGSTHQDVKLNGAIANILNFDASDIKYDHENTKISIAKASITIPKLNDAKANVENARIDSNGLDWDKVTLSATQIALGSYVNINKPEAVISGAKDKYNSKFTGDFGVNLGSSELVKVNGSGKLTVLYQDGKWGSTHQDVKLNGTVANILNFDASDIKYDHENTKVSIAKASITIPKLNDAKANVENARIDSNGLDWDKVTLSATQIALGSYVNINKPEAVISGAKDKYNSKFTGDFSVNLGQSDIVKVNGSGKLTVLYQDGKWG</sequence>
<accession>A0A9X4MDF9</accession>
<dbReference type="EMBL" id="VBTY01000340">
    <property type="protein sequence ID" value="MDG3497357.1"/>
    <property type="molecule type" value="Genomic_DNA"/>
</dbReference>
<reference evidence="1" key="1">
    <citation type="submission" date="2019-05" db="EMBL/GenBank/DDBJ databases">
        <title>Whole genome sequencing of Pseudanabaena catenata USMAC16.</title>
        <authorList>
            <person name="Khan Z."/>
            <person name="Omar W.M."/>
            <person name="Convey P."/>
            <person name="Merican F."/>
            <person name="Najimudin N."/>
        </authorList>
    </citation>
    <scope>NUCLEOTIDE SEQUENCE</scope>
    <source>
        <strain evidence="1">USMAC16</strain>
    </source>
</reference>
<organism evidence="1 2">
    <name type="scientific">Pseudanabaena catenata USMAC16</name>
    <dbReference type="NCBI Taxonomy" id="1855837"/>
    <lineage>
        <taxon>Bacteria</taxon>
        <taxon>Bacillati</taxon>
        <taxon>Cyanobacteriota</taxon>
        <taxon>Cyanophyceae</taxon>
        <taxon>Pseudanabaenales</taxon>
        <taxon>Pseudanabaenaceae</taxon>
        <taxon>Pseudanabaena</taxon>
    </lineage>
</organism>
<keyword evidence="2" id="KW-1185">Reference proteome</keyword>